<accession>A0A1H2VBP4</accession>
<feature type="transmembrane region" description="Helical" evidence="8">
    <location>
        <begin position="12"/>
        <end position="35"/>
    </location>
</feature>
<dbReference type="GO" id="GO:0005886">
    <property type="term" value="C:plasma membrane"/>
    <property type="evidence" value="ECO:0007669"/>
    <property type="project" value="UniProtKB-SubCell"/>
</dbReference>
<dbReference type="EMBL" id="FNOM01000003">
    <property type="protein sequence ID" value="SDW65650.1"/>
    <property type="molecule type" value="Genomic_DNA"/>
</dbReference>
<evidence type="ECO:0000313" key="10">
    <source>
        <dbReference type="Proteomes" id="UP000198539"/>
    </source>
</evidence>
<dbReference type="GO" id="GO:0022857">
    <property type="term" value="F:transmembrane transporter activity"/>
    <property type="evidence" value="ECO:0007669"/>
    <property type="project" value="InterPro"/>
</dbReference>
<dbReference type="OrthoDB" id="6507153at2"/>
<evidence type="ECO:0000313" key="9">
    <source>
        <dbReference type="EMBL" id="SDW65650.1"/>
    </source>
</evidence>
<dbReference type="RefSeq" id="WP_092886352.1">
    <property type="nucleotide sequence ID" value="NZ_CP061498.1"/>
</dbReference>
<dbReference type="STRING" id="564137.SAMN04488238_10314"/>
<evidence type="ECO:0000256" key="1">
    <source>
        <dbReference type="ARBA" id="ARBA00004651"/>
    </source>
</evidence>
<keyword evidence="10" id="KW-1185">Reference proteome</keyword>
<evidence type="ECO:0000256" key="4">
    <source>
        <dbReference type="ARBA" id="ARBA00022519"/>
    </source>
</evidence>
<evidence type="ECO:0000256" key="6">
    <source>
        <dbReference type="ARBA" id="ARBA00022989"/>
    </source>
</evidence>
<keyword evidence="2" id="KW-0813">Transport</keyword>
<feature type="transmembrane region" description="Helical" evidence="8">
    <location>
        <begin position="169"/>
        <end position="191"/>
    </location>
</feature>
<protein>
    <submittedName>
        <fullName evidence="9">Ribose transport system permease protein</fullName>
    </submittedName>
</protein>
<dbReference type="PANTHER" id="PTHR32196:SF21">
    <property type="entry name" value="ABC TRANSPORTER PERMEASE PROTEIN YPHD-RELATED"/>
    <property type="match status" value="1"/>
</dbReference>
<keyword evidence="6 8" id="KW-1133">Transmembrane helix</keyword>
<feature type="transmembrane region" description="Helical" evidence="8">
    <location>
        <begin position="130"/>
        <end position="149"/>
    </location>
</feature>
<feature type="transmembrane region" description="Helical" evidence="8">
    <location>
        <begin position="102"/>
        <end position="123"/>
    </location>
</feature>
<proteinExistence type="predicted"/>
<keyword evidence="4" id="KW-0997">Cell inner membrane</keyword>
<name>A0A1H2VBP4_9RHOB</name>
<dbReference type="Proteomes" id="UP000198539">
    <property type="component" value="Unassembled WGS sequence"/>
</dbReference>
<feature type="transmembrane region" description="Helical" evidence="8">
    <location>
        <begin position="47"/>
        <end position="67"/>
    </location>
</feature>
<organism evidence="9 10">
    <name type="scientific">Roseicitreum antarcticum</name>
    <dbReference type="NCBI Taxonomy" id="564137"/>
    <lineage>
        <taxon>Bacteria</taxon>
        <taxon>Pseudomonadati</taxon>
        <taxon>Pseudomonadota</taxon>
        <taxon>Alphaproteobacteria</taxon>
        <taxon>Rhodobacterales</taxon>
        <taxon>Paracoccaceae</taxon>
        <taxon>Roseicitreum</taxon>
    </lineage>
</organism>
<feature type="transmembrane region" description="Helical" evidence="8">
    <location>
        <begin position="305"/>
        <end position="324"/>
    </location>
</feature>
<gene>
    <name evidence="9" type="ORF">SAMN04488238_10314</name>
</gene>
<comment type="subcellular location">
    <subcellularLocation>
        <location evidence="1">Cell membrane</location>
        <topology evidence="1">Multi-pass membrane protein</topology>
    </subcellularLocation>
</comment>
<keyword evidence="3" id="KW-1003">Cell membrane</keyword>
<reference evidence="9 10" key="1">
    <citation type="submission" date="2016-10" db="EMBL/GenBank/DDBJ databases">
        <authorList>
            <person name="de Groot N.N."/>
        </authorList>
    </citation>
    <scope>NUCLEOTIDE SEQUENCE [LARGE SCALE GENOMIC DNA]</scope>
    <source>
        <strain evidence="9 10">CGMCC 1.8894</strain>
    </source>
</reference>
<sequence>MQASARNQKHRLATIVGLLPLIIFLALLLYVGLNAPNFMTIVNLKLVLAQSLTVVLSVIGLSAVVMAGGDDVVSGGIDMSIPATAVLCAGIVAVMTGAGQPAILAALAALVAAMLVGVVNAVLVTRLRMAPLLATLAMFVAVVGITNVITERKRLNLNVESIAALRGDIAFGIPLGILIVAILSLLAWFFLHRSKWGLNLQAAGGSRDAAEISGIRVDRLVAQSYLVAAFMGFVTGFFTLARANGYSPGAQDNLLLEMVLATFLGAAFSPRRIVTVWGAILGAVLVAAISIGLKTIGVNVFWTDLIKGALIVIVVALSAISQWAQ</sequence>
<keyword evidence="7 8" id="KW-0472">Membrane</keyword>
<evidence type="ECO:0000256" key="5">
    <source>
        <dbReference type="ARBA" id="ARBA00022692"/>
    </source>
</evidence>
<feature type="transmembrane region" description="Helical" evidence="8">
    <location>
        <begin position="276"/>
        <end position="293"/>
    </location>
</feature>
<dbReference type="InterPro" id="IPR001851">
    <property type="entry name" value="ABC_transp_permease"/>
</dbReference>
<evidence type="ECO:0000256" key="8">
    <source>
        <dbReference type="SAM" id="Phobius"/>
    </source>
</evidence>
<feature type="transmembrane region" description="Helical" evidence="8">
    <location>
        <begin position="220"/>
        <end position="241"/>
    </location>
</feature>
<dbReference type="PANTHER" id="PTHR32196">
    <property type="entry name" value="ABC TRANSPORTER PERMEASE PROTEIN YPHD-RELATED-RELATED"/>
    <property type="match status" value="1"/>
</dbReference>
<dbReference type="AlphaFoldDB" id="A0A1H2VBP4"/>
<dbReference type="Pfam" id="PF02653">
    <property type="entry name" value="BPD_transp_2"/>
    <property type="match status" value="1"/>
</dbReference>
<evidence type="ECO:0000256" key="7">
    <source>
        <dbReference type="ARBA" id="ARBA00023136"/>
    </source>
</evidence>
<evidence type="ECO:0000256" key="3">
    <source>
        <dbReference type="ARBA" id="ARBA00022475"/>
    </source>
</evidence>
<feature type="transmembrane region" description="Helical" evidence="8">
    <location>
        <begin position="79"/>
        <end position="96"/>
    </location>
</feature>
<dbReference type="CDD" id="cd06579">
    <property type="entry name" value="TM_PBP1_transp_AraH_like"/>
    <property type="match status" value="1"/>
</dbReference>
<evidence type="ECO:0000256" key="2">
    <source>
        <dbReference type="ARBA" id="ARBA00022448"/>
    </source>
</evidence>
<keyword evidence="5 8" id="KW-0812">Transmembrane</keyword>